<reference evidence="4 5" key="1">
    <citation type="submission" date="2018-07" db="EMBL/GenBank/DDBJ databases">
        <title>Modular assembly of carbohydrate-degrading microbial communities in the ocean.</title>
        <authorList>
            <person name="Enke T.N."/>
            <person name="Datta M.S."/>
            <person name="Schwartzman J.A."/>
            <person name="Cermak N."/>
            <person name="Schmitz D.A."/>
            <person name="Barrere J."/>
            <person name="Cordero O.X."/>
        </authorList>
    </citation>
    <scope>NUCLEOTIDE SEQUENCE [LARGE SCALE GENOMIC DNA]</scope>
    <source>
        <strain evidence="4 5">C3M10</strain>
    </source>
</reference>
<evidence type="ECO:0000313" key="4">
    <source>
        <dbReference type="EMBL" id="RBW57899.1"/>
    </source>
</evidence>
<sequence length="157" mass="17028">MFNRKRIIQEVDLNPRSVQRIRRAEAQRAQFLSPRRIVMLLLSLPVIACSVGIGAYIRTSPYEPEAALQHLVAMWGCDAARSVGLGPTSVGEPGYHLRNDGDQDGVACEPYRHGSTVGTVQGDREVPNVRITHGASASQGSETPVRGPIGSAKFVRP</sequence>
<feature type="domain" description="Excalibur calcium-binding" evidence="3">
    <location>
        <begin position="73"/>
        <end position="109"/>
    </location>
</feature>
<dbReference type="Pfam" id="PF05901">
    <property type="entry name" value="Excalibur"/>
    <property type="match status" value="1"/>
</dbReference>
<feature type="region of interest" description="Disordered" evidence="1">
    <location>
        <begin position="133"/>
        <end position="157"/>
    </location>
</feature>
<protein>
    <recommendedName>
        <fullName evidence="3">Excalibur calcium-binding domain-containing protein</fullName>
    </recommendedName>
</protein>
<dbReference type="OrthoDB" id="5366081at2"/>
<proteinExistence type="predicted"/>
<organism evidence="4 5">
    <name type="scientific">Phaeobacter gallaeciensis</name>
    <dbReference type="NCBI Taxonomy" id="60890"/>
    <lineage>
        <taxon>Bacteria</taxon>
        <taxon>Pseudomonadati</taxon>
        <taxon>Pseudomonadota</taxon>
        <taxon>Alphaproteobacteria</taxon>
        <taxon>Rhodobacterales</taxon>
        <taxon>Roseobacteraceae</taxon>
        <taxon>Phaeobacter</taxon>
    </lineage>
</organism>
<feature type="transmembrane region" description="Helical" evidence="2">
    <location>
        <begin position="37"/>
        <end position="57"/>
    </location>
</feature>
<dbReference type="InterPro" id="IPR008613">
    <property type="entry name" value="Excalibur_Ca-bd_domain"/>
</dbReference>
<dbReference type="AlphaFoldDB" id="A0A366X4G6"/>
<dbReference type="EMBL" id="QOCE01000017">
    <property type="protein sequence ID" value="RBW57899.1"/>
    <property type="molecule type" value="Genomic_DNA"/>
</dbReference>
<keyword evidence="2" id="KW-0812">Transmembrane</keyword>
<dbReference type="SMART" id="SM00894">
    <property type="entry name" value="Excalibur"/>
    <property type="match status" value="1"/>
</dbReference>
<dbReference type="Proteomes" id="UP000252706">
    <property type="component" value="Unassembled WGS sequence"/>
</dbReference>
<dbReference type="RefSeq" id="WP_113822758.1">
    <property type="nucleotide sequence ID" value="NZ_QOCE01000017.1"/>
</dbReference>
<evidence type="ECO:0000259" key="3">
    <source>
        <dbReference type="SMART" id="SM00894"/>
    </source>
</evidence>
<evidence type="ECO:0000256" key="1">
    <source>
        <dbReference type="SAM" id="MobiDB-lite"/>
    </source>
</evidence>
<evidence type="ECO:0000256" key="2">
    <source>
        <dbReference type="SAM" id="Phobius"/>
    </source>
</evidence>
<accession>A0A366X4G6</accession>
<keyword evidence="2" id="KW-1133">Transmembrane helix</keyword>
<comment type="caution">
    <text evidence="4">The sequence shown here is derived from an EMBL/GenBank/DDBJ whole genome shotgun (WGS) entry which is preliminary data.</text>
</comment>
<keyword evidence="2" id="KW-0472">Membrane</keyword>
<gene>
    <name evidence="4" type="ORF">DS909_07060</name>
</gene>
<evidence type="ECO:0000313" key="5">
    <source>
        <dbReference type="Proteomes" id="UP000252706"/>
    </source>
</evidence>
<name>A0A366X4G6_9RHOB</name>